<gene>
    <name evidence="7" type="ORF">NCGR_LOCUS1901</name>
</gene>
<proteinExistence type="predicted"/>
<sequence length="405" mass="45445">MSSSAPPVCSPAKLELNLPPGYHFLPTDDELVVHYLRPRLANANHRLPLPIFVNERILNYHQDKLIEKYRNYGEGRWFFFTDRERKHVGGNRPNRTTPDNGHWNATGSIRPIHSAGGVLVGCRRTLVFYEASRSRKKKSQAGLLAEEEEEGDGRDEAAKAKDGVKTEWTIWTTWSCARSSRRSIARRVGRSVELPGDKSTLPLKLEDVWCNSHHQAKLPGRELSSLYVTNSLSFVPTPQQETMVMALAAREYNHTAMHQRNYINHSMNMRTSQLLHMQATVPQEFLPYSSTKMAGPLEGGSIVDHHHMLQNKIVNVMPATEAHIFTVFFPSLSNSNYGHLSTRMDHPGPSNVPFPSQQSHGAGSRTGMQGPLLNNQVNLNHQNSDAASSMVGYNQRNGFGLPKIV</sequence>
<dbReference type="PANTHER" id="PTHR31719">
    <property type="entry name" value="NAC TRANSCRIPTION FACTOR 56"/>
    <property type="match status" value="1"/>
</dbReference>
<dbReference type="Proteomes" id="UP000604825">
    <property type="component" value="Unassembled WGS sequence"/>
</dbReference>
<feature type="region of interest" description="Disordered" evidence="5">
    <location>
        <begin position="139"/>
        <end position="159"/>
    </location>
</feature>
<keyword evidence="2" id="KW-0238">DNA-binding</keyword>
<dbReference type="InterPro" id="IPR036093">
    <property type="entry name" value="NAC_dom_sf"/>
</dbReference>
<name>A0A811MD34_9POAL</name>
<evidence type="ECO:0000256" key="4">
    <source>
        <dbReference type="ARBA" id="ARBA00023242"/>
    </source>
</evidence>
<evidence type="ECO:0000256" key="1">
    <source>
        <dbReference type="ARBA" id="ARBA00023015"/>
    </source>
</evidence>
<organism evidence="7 8">
    <name type="scientific">Miscanthus lutarioriparius</name>
    <dbReference type="NCBI Taxonomy" id="422564"/>
    <lineage>
        <taxon>Eukaryota</taxon>
        <taxon>Viridiplantae</taxon>
        <taxon>Streptophyta</taxon>
        <taxon>Embryophyta</taxon>
        <taxon>Tracheophyta</taxon>
        <taxon>Spermatophyta</taxon>
        <taxon>Magnoliopsida</taxon>
        <taxon>Liliopsida</taxon>
        <taxon>Poales</taxon>
        <taxon>Poaceae</taxon>
        <taxon>PACMAD clade</taxon>
        <taxon>Panicoideae</taxon>
        <taxon>Andropogonodae</taxon>
        <taxon>Andropogoneae</taxon>
        <taxon>Saccharinae</taxon>
        <taxon>Miscanthus</taxon>
    </lineage>
</organism>
<dbReference type="PANTHER" id="PTHR31719:SF235">
    <property type="entry name" value="NAC DOMAIN-CONTAINING PROTEIN"/>
    <property type="match status" value="1"/>
</dbReference>
<dbReference type="EMBL" id="CAJGYO010000001">
    <property type="protein sequence ID" value="CAD6203762.1"/>
    <property type="molecule type" value="Genomic_DNA"/>
</dbReference>
<reference evidence="7" key="1">
    <citation type="submission" date="2020-10" db="EMBL/GenBank/DDBJ databases">
        <authorList>
            <person name="Han B."/>
            <person name="Lu T."/>
            <person name="Zhao Q."/>
            <person name="Huang X."/>
            <person name="Zhao Y."/>
        </authorList>
    </citation>
    <scope>NUCLEOTIDE SEQUENCE</scope>
</reference>
<dbReference type="GO" id="GO:0006355">
    <property type="term" value="P:regulation of DNA-templated transcription"/>
    <property type="evidence" value="ECO:0007669"/>
    <property type="project" value="InterPro"/>
</dbReference>
<comment type="caution">
    <text evidence="7">The sequence shown here is derived from an EMBL/GenBank/DDBJ whole genome shotgun (WGS) entry which is preliminary data.</text>
</comment>
<keyword evidence="1" id="KW-0805">Transcription regulation</keyword>
<evidence type="ECO:0000313" key="8">
    <source>
        <dbReference type="Proteomes" id="UP000604825"/>
    </source>
</evidence>
<dbReference type="OrthoDB" id="693909at2759"/>
<keyword evidence="4" id="KW-0539">Nucleus</keyword>
<evidence type="ECO:0000259" key="6">
    <source>
        <dbReference type="PROSITE" id="PS51005"/>
    </source>
</evidence>
<feature type="region of interest" description="Disordered" evidence="5">
    <location>
        <begin position="345"/>
        <end position="376"/>
    </location>
</feature>
<dbReference type="InterPro" id="IPR003441">
    <property type="entry name" value="NAC-dom"/>
</dbReference>
<dbReference type="PROSITE" id="PS51005">
    <property type="entry name" value="NAC"/>
    <property type="match status" value="1"/>
</dbReference>
<dbReference type="AlphaFoldDB" id="A0A811MD34"/>
<evidence type="ECO:0000256" key="3">
    <source>
        <dbReference type="ARBA" id="ARBA00023163"/>
    </source>
</evidence>
<dbReference type="Gene3D" id="2.170.150.80">
    <property type="entry name" value="NAC domain"/>
    <property type="match status" value="1"/>
</dbReference>
<feature type="domain" description="NAC" evidence="6">
    <location>
        <begin position="18"/>
        <end position="176"/>
    </location>
</feature>
<dbReference type="SUPFAM" id="SSF101941">
    <property type="entry name" value="NAC domain"/>
    <property type="match status" value="1"/>
</dbReference>
<evidence type="ECO:0000256" key="5">
    <source>
        <dbReference type="SAM" id="MobiDB-lite"/>
    </source>
</evidence>
<keyword evidence="3" id="KW-0804">Transcription</keyword>
<accession>A0A811MD34</accession>
<protein>
    <recommendedName>
        <fullName evidence="6">NAC domain-containing protein</fullName>
    </recommendedName>
</protein>
<dbReference type="GO" id="GO:0003677">
    <property type="term" value="F:DNA binding"/>
    <property type="evidence" value="ECO:0007669"/>
    <property type="project" value="UniProtKB-KW"/>
</dbReference>
<keyword evidence="8" id="KW-1185">Reference proteome</keyword>
<evidence type="ECO:0000313" key="7">
    <source>
        <dbReference type="EMBL" id="CAD6203762.1"/>
    </source>
</evidence>
<evidence type="ECO:0000256" key="2">
    <source>
        <dbReference type="ARBA" id="ARBA00023125"/>
    </source>
</evidence>
<dbReference type="Pfam" id="PF02365">
    <property type="entry name" value="NAM"/>
    <property type="match status" value="1"/>
</dbReference>